<dbReference type="PANTHER" id="PTHR45982">
    <property type="entry name" value="REGULATOR OF CHROMOSOME CONDENSATION"/>
    <property type="match status" value="1"/>
</dbReference>
<sequence length="1085" mass="116754">MLVQPVRHLVSMLLREPEIPGARLLDSSTDVWAINRAAALDNFPISGLKVYVPAWSSMGKGDKVELQFNGQVVNQHIITDDAEVGQRVTLWVEPRHWLTGAHTLAYRVTRFNQGAETFTPALKLYAKLEIPAGQDLNPEEGSHSNLYLFIDPAIVENIVDKEIAAAGVDIIIRAESGTGVPYPDAAVGDVMVLSWGGVLVESAPLTAEQISDPATHPIVIHVDEATILAAGDTDISGLAVTFRVRDVVHNFSEDWCKATRLVVMTGTDLLDAPIVKEAKNNILDLDALEDKNITAQVWAKGPAFEQDDRIILKMRGTTVDNEAVEVNTPAQTVNNLPHTYEFELSNADVRQLAKTQVTFSYRVERPGVTDPLPSKGQFVTFIGEPKHLAAPKAEDEQNGAIDPDLPHPRVRIPFDPIMQQGMAIELIWFGTRPDSSSYTPELDWYFPSRDEIEAENDFFITVESQHLKTLEGGTLELWYHLLSEDQNGDRVRRESLHAALLRVGEPQLELVKPIVLGEQDGALEPGDLPGGIGKLTAPRPTVKPTESGDIVTYTWTGEVTGTTEDSVTLNGLSKDKDVNFTLNATFVAEHIEPNRGKKVTVSYRIWRAATNETSYSNVLEFGVGQAIGSGNLKVMGARFNCHTYGHIGASRVLSAFDATTEQPIEAQWKYATDTEWTTATTWTDTTPQESLQVRSSDKQITLNPANIIGNGHSFVAHRDGGDVIAWGNADNGGKIPPAIIPLKDIVEVSSTYTAYAARRTHGAVVVWGAAYSGGDMGSVVPSDFVRVVGNMATFAGLKNASQVVAWGHEIGGGTVPTAIAELRDIVRIVVSGFAFAAQRATGQVVAWGDPRLGGNLPTDIALLTDIKMILGAQQAFAALRANGRLVAWGRGEAGGDLPAPIAALNDIIELRCNSDAFIAKRATGQWVAWGQQFAGGTISPEFAELKDIVDVSSTSAAFAARRANGHVVAWGSPIMGGVVPADIALLNDIVQVAGTGEAFAALRKNGTVVAWGNQRMGGDTSAVEDQLINVQALYASYEAFAALTSDGRVVTWGNRGKGGDSSAVQDQLVGQVSYQVSAVSRGVSV</sequence>
<dbReference type="PANTHER" id="PTHR45982:SF1">
    <property type="entry name" value="REGULATOR OF CHROMOSOME CONDENSATION"/>
    <property type="match status" value="1"/>
</dbReference>
<dbReference type="Proteomes" id="UP000349468">
    <property type="component" value="Unassembled WGS sequence"/>
</dbReference>
<evidence type="ECO:0000313" key="1">
    <source>
        <dbReference type="EMBL" id="VVP52651.1"/>
    </source>
</evidence>
<proteinExistence type="predicted"/>
<dbReference type="EMBL" id="CABVIK010000022">
    <property type="protein sequence ID" value="VVP52651.1"/>
    <property type="molecule type" value="Genomic_DNA"/>
</dbReference>
<gene>
    <name evidence="1" type="ORF">PS870_05419</name>
</gene>
<dbReference type="InterPro" id="IPR009091">
    <property type="entry name" value="RCC1/BLIP-II"/>
</dbReference>
<accession>A0A5E7PT63</accession>
<name>A0A5E7PT63_PSEFL</name>
<dbReference type="InterPro" id="IPR051553">
    <property type="entry name" value="Ran_GTPase-activating"/>
</dbReference>
<reference evidence="1 2" key="1">
    <citation type="submission" date="2019-09" db="EMBL/GenBank/DDBJ databases">
        <authorList>
            <person name="Chandra G."/>
            <person name="Truman W A."/>
        </authorList>
    </citation>
    <scope>NUCLEOTIDE SEQUENCE [LARGE SCALE GENOMIC DNA]</scope>
    <source>
        <strain evidence="1">PS870</strain>
    </source>
</reference>
<dbReference type="SUPFAM" id="SSF50985">
    <property type="entry name" value="RCC1/BLIP-II"/>
    <property type="match status" value="1"/>
</dbReference>
<organism evidence="1 2">
    <name type="scientific">Pseudomonas fluorescens</name>
    <dbReference type="NCBI Taxonomy" id="294"/>
    <lineage>
        <taxon>Bacteria</taxon>
        <taxon>Pseudomonadati</taxon>
        <taxon>Pseudomonadota</taxon>
        <taxon>Gammaproteobacteria</taxon>
        <taxon>Pseudomonadales</taxon>
        <taxon>Pseudomonadaceae</taxon>
        <taxon>Pseudomonas</taxon>
    </lineage>
</organism>
<dbReference type="AlphaFoldDB" id="A0A5E7PT63"/>
<dbReference type="RefSeq" id="WP_154913494.1">
    <property type="nucleotide sequence ID" value="NZ_CABVIK010000022.1"/>
</dbReference>
<protein>
    <submittedName>
        <fullName evidence="1">Uncharacterized protein</fullName>
    </submittedName>
</protein>
<evidence type="ECO:0000313" key="2">
    <source>
        <dbReference type="Proteomes" id="UP000349468"/>
    </source>
</evidence>
<dbReference type="Gene3D" id="2.130.10.30">
    <property type="entry name" value="Regulator of chromosome condensation 1/beta-lactamase-inhibitor protein II"/>
    <property type="match status" value="2"/>
</dbReference>